<dbReference type="PANTHER" id="PTHR10696:SF54">
    <property type="entry name" value="FAMILY OXIDOREDUCTASE, PUTATIVE (AFU_ORTHOLOGUE AFUA_4G13850)-RELATED"/>
    <property type="match status" value="1"/>
</dbReference>
<dbReference type="Pfam" id="PF02668">
    <property type="entry name" value="TauD"/>
    <property type="match status" value="1"/>
</dbReference>
<evidence type="ECO:0000256" key="1">
    <source>
        <dbReference type="ARBA" id="ARBA00023002"/>
    </source>
</evidence>
<gene>
    <name evidence="3" type="ORF">B0H63DRAFT_107041</name>
</gene>
<dbReference type="AlphaFoldDB" id="A0AAE0NYH9"/>
<evidence type="ECO:0000313" key="4">
    <source>
        <dbReference type="Proteomes" id="UP001285441"/>
    </source>
</evidence>
<sequence length="424" mass="48214">MASCPITANPARGLATLVKQPSEQQEVVRPDIEWFPSYKVFKDRVERLALLCPDRPTTLPTGWPLRIDGDRAWSGSDFKSEDDYIVKFNDDDIAEIEAGLAYFKSLPGNLTPDDVNPDTFPLPNLGSRLADVSKTVHDGRGFVVLRGLQPDKYSNFDNILLYLGVTSYIAETRGMQDFDGRMILHIQAVVEDIKKHGSMPNSPYVARAQPFHTDLCDVLSLYALNVAAYGGESFLASSAKIYNEIARTRPDIIHVLAGDDWPFDEFWQGEYHTRPLLYNFSSHGPGFQFSRRPLTGSHFSPHHPAVPAMTEAQAEALDMVYFLAKEFAVEIVLRKGDIQVFNNFAMLHARSSFADDDTRRRHMLRLWLRNDERKWVPPQDGSARALEKISWECYGNNEYRQHAIWDIEKSPPELRIKHRRASCA</sequence>
<dbReference type="FunFam" id="3.60.130.10:FF:000011">
    <property type="entry name" value="Taurine catabolism dioxygenase TauD"/>
    <property type="match status" value="1"/>
</dbReference>
<dbReference type="GO" id="GO:0016491">
    <property type="term" value="F:oxidoreductase activity"/>
    <property type="evidence" value="ECO:0007669"/>
    <property type="project" value="UniProtKB-KW"/>
</dbReference>
<dbReference type="SUPFAM" id="SSF51197">
    <property type="entry name" value="Clavaminate synthase-like"/>
    <property type="match status" value="1"/>
</dbReference>
<dbReference type="InterPro" id="IPR042098">
    <property type="entry name" value="TauD-like_sf"/>
</dbReference>
<reference evidence="3" key="2">
    <citation type="submission" date="2023-06" db="EMBL/GenBank/DDBJ databases">
        <authorList>
            <consortium name="Lawrence Berkeley National Laboratory"/>
            <person name="Haridas S."/>
            <person name="Hensen N."/>
            <person name="Bonometti L."/>
            <person name="Westerberg I."/>
            <person name="Brannstrom I.O."/>
            <person name="Guillou S."/>
            <person name="Cros-Aarteil S."/>
            <person name="Calhoun S."/>
            <person name="Kuo A."/>
            <person name="Mondo S."/>
            <person name="Pangilinan J."/>
            <person name="Riley R."/>
            <person name="LaButti K."/>
            <person name="Andreopoulos B."/>
            <person name="Lipzen A."/>
            <person name="Chen C."/>
            <person name="Yanf M."/>
            <person name="Daum C."/>
            <person name="Ng V."/>
            <person name="Clum A."/>
            <person name="Steindorff A."/>
            <person name="Ohm R."/>
            <person name="Martin F."/>
            <person name="Silar P."/>
            <person name="Natvig D."/>
            <person name="Lalanne C."/>
            <person name="Gautier V."/>
            <person name="Ament-velasquez S.L."/>
            <person name="Kruys A."/>
            <person name="Hutchinson M.I."/>
            <person name="Powell A.J."/>
            <person name="Barry K."/>
            <person name="Miller A.N."/>
            <person name="Grigoriev I.V."/>
            <person name="Debuchy R."/>
            <person name="Gladieux P."/>
            <person name="Thoren M.H."/>
            <person name="Johannesson H."/>
        </authorList>
    </citation>
    <scope>NUCLEOTIDE SEQUENCE</scope>
    <source>
        <strain evidence="3">CBS 232.78</strain>
    </source>
</reference>
<dbReference type="PANTHER" id="PTHR10696">
    <property type="entry name" value="GAMMA-BUTYROBETAINE HYDROXYLASE-RELATED"/>
    <property type="match status" value="1"/>
</dbReference>
<accession>A0AAE0NYH9</accession>
<reference evidence="3" key="1">
    <citation type="journal article" date="2023" name="Mol. Phylogenet. Evol.">
        <title>Genome-scale phylogeny and comparative genomics of the fungal order Sordariales.</title>
        <authorList>
            <person name="Hensen N."/>
            <person name="Bonometti L."/>
            <person name="Westerberg I."/>
            <person name="Brannstrom I.O."/>
            <person name="Guillou S."/>
            <person name="Cros-Aarteil S."/>
            <person name="Calhoun S."/>
            <person name="Haridas S."/>
            <person name="Kuo A."/>
            <person name="Mondo S."/>
            <person name="Pangilinan J."/>
            <person name="Riley R."/>
            <person name="LaButti K."/>
            <person name="Andreopoulos B."/>
            <person name="Lipzen A."/>
            <person name="Chen C."/>
            <person name="Yan M."/>
            <person name="Daum C."/>
            <person name="Ng V."/>
            <person name="Clum A."/>
            <person name="Steindorff A."/>
            <person name="Ohm R.A."/>
            <person name="Martin F."/>
            <person name="Silar P."/>
            <person name="Natvig D.O."/>
            <person name="Lalanne C."/>
            <person name="Gautier V."/>
            <person name="Ament-Velasquez S.L."/>
            <person name="Kruys A."/>
            <person name="Hutchinson M.I."/>
            <person name="Powell A.J."/>
            <person name="Barry K."/>
            <person name="Miller A.N."/>
            <person name="Grigoriev I.V."/>
            <person name="Debuchy R."/>
            <person name="Gladieux P."/>
            <person name="Hiltunen Thoren M."/>
            <person name="Johannesson H."/>
        </authorList>
    </citation>
    <scope>NUCLEOTIDE SEQUENCE</scope>
    <source>
        <strain evidence="3">CBS 232.78</strain>
    </source>
</reference>
<proteinExistence type="predicted"/>
<evidence type="ECO:0000313" key="3">
    <source>
        <dbReference type="EMBL" id="KAK3390087.1"/>
    </source>
</evidence>
<dbReference type="Gene3D" id="3.60.130.10">
    <property type="entry name" value="Clavaminate synthase-like"/>
    <property type="match status" value="1"/>
</dbReference>
<dbReference type="InterPro" id="IPR003819">
    <property type="entry name" value="TauD/TfdA-like"/>
</dbReference>
<dbReference type="InterPro" id="IPR050411">
    <property type="entry name" value="AlphaKG_dependent_hydroxylases"/>
</dbReference>
<keyword evidence="4" id="KW-1185">Reference proteome</keyword>
<keyword evidence="1" id="KW-0560">Oxidoreductase</keyword>
<comment type="caution">
    <text evidence="3">The sequence shown here is derived from an EMBL/GenBank/DDBJ whole genome shotgun (WGS) entry which is preliminary data.</text>
</comment>
<dbReference type="Proteomes" id="UP001285441">
    <property type="component" value="Unassembled WGS sequence"/>
</dbReference>
<name>A0AAE0NYH9_9PEZI</name>
<organism evidence="3 4">
    <name type="scientific">Podospora didyma</name>
    <dbReference type="NCBI Taxonomy" id="330526"/>
    <lineage>
        <taxon>Eukaryota</taxon>
        <taxon>Fungi</taxon>
        <taxon>Dikarya</taxon>
        <taxon>Ascomycota</taxon>
        <taxon>Pezizomycotina</taxon>
        <taxon>Sordariomycetes</taxon>
        <taxon>Sordariomycetidae</taxon>
        <taxon>Sordariales</taxon>
        <taxon>Podosporaceae</taxon>
        <taxon>Podospora</taxon>
    </lineage>
</organism>
<dbReference type="EMBL" id="JAULSW010000002">
    <property type="protein sequence ID" value="KAK3390087.1"/>
    <property type="molecule type" value="Genomic_DNA"/>
</dbReference>
<feature type="domain" description="TauD/TfdA-like" evidence="2">
    <location>
        <begin position="110"/>
        <end position="367"/>
    </location>
</feature>
<protein>
    <recommendedName>
        <fullName evidence="2">TauD/TfdA-like domain-containing protein</fullName>
    </recommendedName>
</protein>
<evidence type="ECO:0000259" key="2">
    <source>
        <dbReference type="Pfam" id="PF02668"/>
    </source>
</evidence>